<dbReference type="InterPro" id="IPR037150">
    <property type="entry name" value="H-NS_C_dom_sf"/>
</dbReference>
<evidence type="ECO:0000313" key="4">
    <source>
        <dbReference type="Proteomes" id="UP000321832"/>
    </source>
</evidence>
<sequence>MRSLQDLLETKAKLERSMRQQGKKRGAYAGAVKVGSPNHQARARTGLSQADFAARASISERTLRTWERGDQVSEESQRRILRLLREFCIEPARPRHAVRYRDQMTGSTWSGRGLMPAWLRAEMAKGRRLADFEARA</sequence>
<evidence type="ECO:0000256" key="1">
    <source>
        <dbReference type="SAM" id="MobiDB-lite"/>
    </source>
</evidence>
<dbReference type="Gene3D" id="1.10.260.40">
    <property type="entry name" value="lambda repressor-like DNA-binding domains"/>
    <property type="match status" value="1"/>
</dbReference>
<dbReference type="InterPro" id="IPR001387">
    <property type="entry name" value="Cro/C1-type_HTH"/>
</dbReference>
<dbReference type="Gene3D" id="4.10.430.10">
    <property type="entry name" value="Histone-like protein H-NS, C-terminal domain"/>
    <property type="match status" value="1"/>
</dbReference>
<dbReference type="SMART" id="SM00528">
    <property type="entry name" value="HNS"/>
    <property type="match status" value="1"/>
</dbReference>
<dbReference type="Pfam" id="PF13560">
    <property type="entry name" value="HTH_31"/>
    <property type="match status" value="1"/>
</dbReference>
<dbReference type="Proteomes" id="UP000321832">
    <property type="component" value="Unassembled WGS sequence"/>
</dbReference>
<comment type="caution">
    <text evidence="3">The sequence shown here is derived from an EMBL/GenBank/DDBJ whole genome shotgun (WGS) entry which is preliminary data.</text>
</comment>
<dbReference type="GO" id="GO:0003677">
    <property type="term" value="F:DNA binding"/>
    <property type="evidence" value="ECO:0007669"/>
    <property type="project" value="InterPro"/>
</dbReference>
<evidence type="ECO:0000313" key="3">
    <source>
        <dbReference type="EMBL" id="TXC66033.1"/>
    </source>
</evidence>
<dbReference type="InterPro" id="IPR027444">
    <property type="entry name" value="H-NS_C_dom"/>
</dbReference>
<proteinExistence type="predicted"/>
<name>A0A5C6TZG3_9BURK</name>
<gene>
    <name evidence="3" type="ORF">FSC37_09240</name>
</gene>
<keyword evidence="4" id="KW-1185">Reference proteome</keyword>
<evidence type="ECO:0000259" key="2">
    <source>
        <dbReference type="SMART" id="SM00528"/>
    </source>
</evidence>
<feature type="domain" description="DNA-binding protein H-NS-like C-terminal" evidence="2">
    <location>
        <begin position="90"/>
        <end position="134"/>
    </location>
</feature>
<protein>
    <submittedName>
        <fullName evidence="3">Helix-turn-helix domain-containing protein</fullName>
    </submittedName>
</protein>
<dbReference type="AlphaFoldDB" id="A0A5C6TZG3"/>
<organism evidence="3 4">
    <name type="scientific">Piscinibacter aquaticus</name>
    <dbReference type="NCBI Taxonomy" id="392597"/>
    <lineage>
        <taxon>Bacteria</taxon>
        <taxon>Pseudomonadati</taxon>
        <taxon>Pseudomonadota</taxon>
        <taxon>Betaproteobacteria</taxon>
        <taxon>Burkholderiales</taxon>
        <taxon>Sphaerotilaceae</taxon>
        <taxon>Piscinibacter</taxon>
    </lineage>
</organism>
<dbReference type="SUPFAM" id="SSF47413">
    <property type="entry name" value="lambda repressor-like DNA-binding domains"/>
    <property type="match status" value="1"/>
</dbReference>
<dbReference type="InterPro" id="IPR010982">
    <property type="entry name" value="Lambda_DNA-bd_dom_sf"/>
</dbReference>
<dbReference type="EMBL" id="VOPW01000001">
    <property type="protein sequence ID" value="TXC66033.1"/>
    <property type="molecule type" value="Genomic_DNA"/>
</dbReference>
<dbReference type="SUPFAM" id="SSF81273">
    <property type="entry name" value="H-NS histone-like proteins"/>
    <property type="match status" value="1"/>
</dbReference>
<dbReference type="CDD" id="cd00093">
    <property type="entry name" value="HTH_XRE"/>
    <property type="match status" value="1"/>
</dbReference>
<reference evidence="3 4" key="1">
    <citation type="submission" date="2019-08" db="EMBL/GenBank/DDBJ databases">
        <authorList>
            <person name="Khan S.A."/>
            <person name="Jeon C.O."/>
            <person name="Jeong S.E."/>
        </authorList>
    </citation>
    <scope>NUCLEOTIDE SEQUENCE [LARGE SCALE GENOMIC DNA]</scope>
    <source>
        <strain evidence="4">IMCC1728</strain>
    </source>
</reference>
<feature type="region of interest" description="Disordered" evidence="1">
    <location>
        <begin position="21"/>
        <end position="46"/>
    </location>
</feature>
<accession>A0A5C6TZG3</accession>
<dbReference type="Pfam" id="PF00816">
    <property type="entry name" value="Histone_HNS"/>
    <property type="match status" value="1"/>
</dbReference>